<accession>A0ABV8UGU9</accession>
<protein>
    <submittedName>
        <fullName evidence="2">Uncharacterized protein</fullName>
    </submittedName>
</protein>
<gene>
    <name evidence="2" type="ORF">ACFOW6_02790</name>
</gene>
<comment type="caution">
    <text evidence="2">The sequence shown here is derived from an EMBL/GenBank/DDBJ whole genome shotgun (WGS) entry which is preliminary data.</text>
</comment>
<dbReference type="EMBL" id="JBHSCW010000001">
    <property type="protein sequence ID" value="MFC4350466.1"/>
    <property type="molecule type" value="Genomic_DNA"/>
</dbReference>
<feature type="signal peptide" evidence="1">
    <location>
        <begin position="1"/>
        <end position="22"/>
    </location>
</feature>
<reference evidence="3" key="1">
    <citation type="journal article" date="2019" name="Int. J. Syst. Evol. Microbiol.">
        <title>The Global Catalogue of Microorganisms (GCM) 10K type strain sequencing project: providing services to taxonomists for standard genome sequencing and annotation.</title>
        <authorList>
            <consortium name="The Broad Institute Genomics Platform"/>
            <consortium name="The Broad Institute Genome Sequencing Center for Infectious Disease"/>
            <person name="Wu L."/>
            <person name="Ma J."/>
        </authorList>
    </citation>
    <scope>NUCLEOTIDE SEQUENCE [LARGE SCALE GENOMIC DNA]</scope>
    <source>
        <strain evidence="3">CECT 8472</strain>
    </source>
</reference>
<dbReference type="Proteomes" id="UP001595799">
    <property type="component" value="Unassembled WGS sequence"/>
</dbReference>
<evidence type="ECO:0000256" key="1">
    <source>
        <dbReference type="SAM" id="SignalP"/>
    </source>
</evidence>
<organism evidence="2 3">
    <name type="scientific">Fodinicurvata halophila</name>
    <dbReference type="NCBI Taxonomy" id="1419723"/>
    <lineage>
        <taxon>Bacteria</taxon>
        <taxon>Pseudomonadati</taxon>
        <taxon>Pseudomonadota</taxon>
        <taxon>Alphaproteobacteria</taxon>
        <taxon>Rhodospirillales</taxon>
        <taxon>Rhodovibrionaceae</taxon>
        <taxon>Fodinicurvata</taxon>
    </lineage>
</organism>
<name>A0ABV8UGU9_9PROT</name>
<feature type="chain" id="PRO_5047264158" evidence="1">
    <location>
        <begin position="23"/>
        <end position="490"/>
    </location>
</feature>
<keyword evidence="3" id="KW-1185">Reference proteome</keyword>
<evidence type="ECO:0000313" key="2">
    <source>
        <dbReference type="EMBL" id="MFC4350466.1"/>
    </source>
</evidence>
<keyword evidence="1" id="KW-0732">Signal</keyword>
<proteinExistence type="predicted"/>
<dbReference type="RefSeq" id="WP_382420802.1">
    <property type="nucleotide sequence ID" value="NZ_JBHSCW010000001.1"/>
</dbReference>
<sequence>MQTLSLLSFVTGLSLLATSVAAQEADPIYAYIDKVEAAQQELSERYGYDNAPETLDAAFRAAGVDWARRYTDPWGNNGLFLDLDAASSFYHRAEEDLEKWADAVEDGDVSVDDAISELVPAMEHFDRVHQIIELGFQDEVLTMAEKAWWLDRHEEEANCLLPIYDCEGDRAAYEATKAAAERARAASRAPDWHWIGGLDVIPDPGVDPVEARRQATEDVTQISDTLPDDPDFEMRRQAAVKLQGAIVAAGATSDDPVLGAIDLARERQRLAQRDVESLLDRAASAEHPVYRDRYLARAGDALMDQAGHFAPQAVAEALEDGAESGALADFLDSLQRLSTQLDDVFGSESGFGPTGDFLGGLNAAAEVAEMRGEEATASEIAGIINDIGGAAGEGIYLKPFATQFGAITGQVGQARDGWDATSSAIQGVADAVGGDLTGLERAEAAADQVAEALNPENMVSAMVEGAAGAFDTLIPGTRGAATNVLASIFG</sequence>
<evidence type="ECO:0000313" key="3">
    <source>
        <dbReference type="Proteomes" id="UP001595799"/>
    </source>
</evidence>